<keyword evidence="10" id="KW-1185">Reference proteome</keyword>
<comment type="caution">
    <text evidence="9">The sequence shown here is derived from an EMBL/GenBank/DDBJ whole genome shotgun (WGS) entry which is preliminary data.</text>
</comment>
<keyword evidence="3" id="KW-0479">Metal-binding</keyword>
<dbReference type="SUPFAM" id="SSF53474">
    <property type="entry name" value="alpha/beta-Hydrolases"/>
    <property type="match status" value="1"/>
</dbReference>
<evidence type="ECO:0000256" key="3">
    <source>
        <dbReference type="ARBA" id="ARBA00022723"/>
    </source>
</evidence>
<dbReference type="InterPro" id="IPR029058">
    <property type="entry name" value="AB_hydrolase_fold"/>
</dbReference>
<name>A0ABU9C8M8_9BURK</name>
<evidence type="ECO:0000313" key="9">
    <source>
        <dbReference type="EMBL" id="MEK8048237.1"/>
    </source>
</evidence>
<reference evidence="9 10" key="1">
    <citation type="submission" date="2024-04" db="EMBL/GenBank/DDBJ databases">
        <title>Novel species of the genus Ideonella isolated from streams.</title>
        <authorList>
            <person name="Lu H."/>
        </authorList>
    </citation>
    <scope>NUCLEOTIDE SEQUENCE [LARGE SCALE GENOMIC DNA]</scope>
    <source>
        <strain evidence="9 10">LYT19W</strain>
    </source>
</reference>
<evidence type="ECO:0000313" key="10">
    <source>
        <dbReference type="Proteomes" id="UP001379945"/>
    </source>
</evidence>
<protein>
    <submittedName>
        <fullName evidence="9">Tannase/feruloyl esterase family alpha/beta hydrolase</fullName>
    </submittedName>
</protein>
<dbReference type="PANTHER" id="PTHR33938">
    <property type="entry name" value="FERULOYL ESTERASE B-RELATED"/>
    <property type="match status" value="1"/>
</dbReference>
<keyword evidence="6" id="KW-0106">Calcium</keyword>
<evidence type="ECO:0000256" key="1">
    <source>
        <dbReference type="ARBA" id="ARBA00006249"/>
    </source>
</evidence>
<evidence type="ECO:0000256" key="6">
    <source>
        <dbReference type="ARBA" id="ARBA00022837"/>
    </source>
</evidence>
<organism evidence="9 10">
    <name type="scientific">Ideonella margarita</name>
    <dbReference type="NCBI Taxonomy" id="2984191"/>
    <lineage>
        <taxon>Bacteria</taxon>
        <taxon>Pseudomonadati</taxon>
        <taxon>Pseudomonadota</taxon>
        <taxon>Betaproteobacteria</taxon>
        <taxon>Burkholderiales</taxon>
        <taxon>Sphaerotilaceae</taxon>
        <taxon>Ideonella</taxon>
    </lineage>
</organism>
<dbReference type="InterPro" id="IPR011118">
    <property type="entry name" value="Tannase/feruloyl_esterase"/>
</dbReference>
<dbReference type="Pfam" id="PF07519">
    <property type="entry name" value="Tannase"/>
    <property type="match status" value="1"/>
</dbReference>
<dbReference type="RefSeq" id="WP_341400551.1">
    <property type="nucleotide sequence ID" value="NZ_JBBUTI010000015.1"/>
</dbReference>
<sequence length="581" mass="60070">MHAHRFPVRRASIAALAGCALSAAAQAAPAQPATFQGVCEDLPARLTGLANTVITASTTVAAGTLTLAGQPVAEHCRVTGAMNTRVSPVDGKTYAIAFEMRLPKGWNGRFFHQGNGGIDGSVVTATGALGGGPRTGALMQGFAVLSSDAGHTLAQGGPAFGLDPQARLDYGYQAVRSLTPMAKQLITAAYAKGPDSSYFGGCSNGGRHTLVAAVRAAQEYDGFLAGAPGYRLPLAALANIWGAQRYATVATGDTKTAAGLETAFTSAERRLVANAVLARCDALDGAADGMVQDTAACQKVFRLRQDVPTCTAATGRDGSCLTKDQKSVVASIFKGATTKNGTPFYAGFPYDGGTSGSGIASWEFGAPLTRDSGAVGAIFKVPPSPLALSDGPTFSMTLDVDQALAELYATNATYTESAMDFMTPPSDKDLGELRDRGGKIMVYHGVSDPIFSVTDTEAWYRKLLSSSGGKTSAFARLYRVPGMGHCSGGPATDQVDFLSPLVAWVEQGVAPQALVATARGAGNAGGVNADVPASWAADRTRPLCPFPKVARYKGNGDVERAENWSCQSPKVLSTAAVSSRR</sequence>
<gene>
    <name evidence="9" type="ORF">AACH00_17930</name>
</gene>
<keyword evidence="2" id="KW-0719">Serine esterase</keyword>
<dbReference type="PANTHER" id="PTHR33938:SF15">
    <property type="entry name" value="FERULOYL ESTERASE B-RELATED"/>
    <property type="match status" value="1"/>
</dbReference>
<feature type="chain" id="PRO_5046198681" evidence="8">
    <location>
        <begin position="28"/>
        <end position="581"/>
    </location>
</feature>
<keyword evidence="5 9" id="KW-0378">Hydrolase</keyword>
<evidence type="ECO:0000256" key="2">
    <source>
        <dbReference type="ARBA" id="ARBA00022487"/>
    </source>
</evidence>
<dbReference type="GO" id="GO:0016787">
    <property type="term" value="F:hydrolase activity"/>
    <property type="evidence" value="ECO:0007669"/>
    <property type="project" value="UniProtKB-KW"/>
</dbReference>
<dbReference type="Proteomes" id="UP001379945">
    <property type="component" value="Unassembled WGS sequence"/>
</dbReference>
<comment type="similarity">
    <text evidence="1">Belongs to the tannase family.</text>
</comment>
<feature type="signal peptide" evidence="8">
    <location>
        <begin position="1"/>
        <end position="27"/>
    </location>
</feature>
<proteinExistence type="inferred from homology"/>
<evidence type="ECO:0000256" key="5">
    <source>
        <dbReference type="ARBA" id="ARBA00022801"/>
    </source>
</evidence>
<evidence type="ECO:0000256" key="7">
    <source>
        <dbReference type="ARBA" id="ARBA00023157"/>
    </source>
</evidence>
<dbReference type="Gene3D" id="3.40.50.1820">
    <property type="entry name" value="alpha/beta hydrolase"/>
    <property type="match status" value="1"/>
</dbReference>
<evidence type="ECO:0000256" key="4">
    <source>
        <dbReference type="ARBA" id="ARBA00022729"/>
    </source>
</evidence>
<dbReference type="EMBL" id="JBBUTI010000015">
    <property type="protein sequence ID" value="MEK8048237.1"/>
    <property type="molecule type" value="Genomic_DNA"/>
</dbReference>
<keyword evidence="7" id="KW-1015">Disulfide bond</keyword>
<evidence type="ECO:0000256" key="8">
    <source>
        <dbReference type="SAM" id="SignalP"/>
    </source>
</evidence>
<accession>A0ABU9C8M8</accession>
<keyword evidence="4 8" id="KW-0732">Signal</keyword>